<sequence>EEDYYLFERLMERVKLSIAEFKEGKLLEMK</sequence>
<proteinExistence type="predicted"/>
<comment type="caution">
    <text evidence="1">The sequence shown here is derived from an EMBL/GenBank/DDBJ whole genome shotgun (WGS) entry which is preliminary data.</text>
</comment>
<gene>
    <name evidence="1" type="ORF">ACD_78C00345G0001</name>
</gene>
<protein>
    <submittedName>
        <fullName evidence="1">Uncharacterized protein</fullName>
    </submittedName>
</protein>
<organism evidence="1">
    <name type="scientific">uncultured bacterium</name>
    <name type="common">gcode 4</name>
    <dbReference type="NCBI Taxonomy" id="1234023"/>
    <lineage>
        <taxon>Bacteria</taxon>
        <taxon>environmental samples</taxon>
    </lineage>
</organism>
<dbReference type="EMBL" id="AMFJ01034345">
    <property type="protein sequence ID" value="EKD29594.1"/>
    <property type="molecule type" value="Genomic_DNA"/>
</dbReference>
<evidence type="ECO:0000313" key="1">
    <source>
        <dbReference type="EMBL" id="EKD29594.1"/>
    </source>
</evidence>
<name>K1YWG0_9BACT</name>
<dbReference type="AlphaFoldDB" id="K1YWG0"/>
<accession>K1YWG0</accession>
<feature type="non-terminal residue" evidence="1">
    <location>
        <position position="1"/>
    </location>
</feature>
<reference evidence="1" key="1">
    <citation type="journal article" date="2012" name="Science">
        <title>Fermentation, hydrogen, and sulfur metabolism in multiple uncultivated bacterial phyla.</title>
        <authorList>
            <person name="Wrighton K.C."/>
            <person name="Thomas B.C."/>
            <person name="Sharon I."/>
            <person name="Miller C.S."/>
            <person name="Castelle C.J."/>
            <person name="VerBerkmoes N.C."/>
            <person name="Wilkins M.J."/>
            <person name="Hettich R.L."/>
            <person name="Lipton M.S."/>
            <person name="Williams K.H."/>
            <person name="Long P.E."/>
            <person name="Banfield J.F."/>
        </authorList>
    </citation>
    <scope>NUCLEOTIDE SEQUENCE [LARGE SCALE GENOMIC DNA]</scope>
</reference>